<proteinExistence type="predicted"/>
<dbReference type="InterPro" id="IPR044175">
    <property type="entry name" value="At5g66631-like"/>
</dbReference>
<gene>
    <name evidence="1" type="ORF">LITE_LOCUS22091</name>
</gene>
<evidence type="ECO:0000313" key="1">
    <source>
        <dbReference type="EMBL" id="CAI0429365.1"/>
    </source>
</evidence>
<protein>
    <recommendedName>
        <fullName evidence="3">Pentatricopeptide repeat-containing protein</fullName>
    </recommendedName>
</protein>
<dbReference type="AlphaFoldDB" id="A0AAV0L4G0"/>
<accession>A0AAV0L4G0</accession>
<evidence type="ECO:0000313" key="2">
    <source>
        <dbReference type="Proteomes" id="UP001154282"/>
    </source>
</evidence>
<dbReference type="PANTHER" id="PTHR47913:SF1">
    <property type="entry name" value="OS01G0167750 PROTEIN"/>
    <property type="match status" value="1"/>
</dbReference>
<dbReference type="PANTHER" id="PTHR47913">
    <property type="entry name" value="OS01G0167750 PROTEIN"/>
    <property type="match status" value="1"/>
</dbReference>
<keyword evidence="2" id="KW-1185">Reference proteome</keyword>
<dbReference type="EMBL" id="CAMGYJ010000006">
    <property type="protein sequence ID" value="CAI0429365.1"/>
    <property type="molecule type" value="Genomic_DNA"/>
</dbReference>
<comment type="caution">
    <text evidence="1">The sequence shown here is derived from an EMBL/GenBank/DDBJ whole genome shotgun (WGS) entry which is preliminary data.</text>
</comment>
<name>A0AAV0L4G0_9ROSI</name>
<evidence type="ECO:0008006" key="3">
    <source>
        <dbReference type="Google" id="ProtNLM"/>
    </source>
</evidence>
<organism evidence="1 2">
    <name type="scientific">Linum tenue</name>
    <dbReference type="NCBI Taxonomy" id="586396"/>
    <lineage>
        <taxon>Eukaryota</taxon>
        <taxon>Viridiplantae</taxon>
        <taxon>Streptophyta</taxon>
        <taxon>Embryophyta</taxon>
        <taxon>Tracheophyta</taxon>
        <taxon>Spermatophyta</taxon>
        <taxon>Magnoliopsida</taxon>
        <taxon>eudicotyledons</taxon>
        <taxon>Gunneridae</taxon>
        <taxon>Pentapetalae</taxon>
        <taxon>rosids</taxon>
        <taxon>fabids</taxon>
        <taxon>Malpighiales</taxon>
        <taxon>Linaceae</taxon>
        <taxon>Linum</taxon>
    </lineage>
</organism>
<dbReference type="Proteomes" id="UP001154282">
    <property type="component" value="Unassembled WGS sequence"/>
</dbReference>
<reference evidence="1" key="1">
    <citation type="submission" date="2022-08" db="EMBL/GenBank/DDBJ databases">
        <authorList>
            <person name="Gutierrez-Valencia J."/>
        </authorList>
    </citation>
    <scope>NUCLEOTIDE SEQUENCE</scope>
</reference>
<sequence>MMNSNLMPDLATKDLLVKSLWKKGKRKEAASVVESCEKISLVPPLVLRGHLWTVSGADLTRVYEQR</sequence>